<dbReference type="Pfam" id="PF03732">
    <property type="entry name" value="Retrotrans_gag"/>
    <property type="match status" value="1"/>
</dbReference>
<reference evidence="5" key="1">
    <citation type="submission" date="2025-08" db="UniProtKB">
        <authorList>
            <consortium name="RefSeq"/>
        </authorList>
    </citation>
    <scope>IDENTIFICATION</scope>
    <source>
        <strain evidence="5">OHB3-1</strain>
    </source>
</reference>
<feature type="region of interest" description="Disordered" evidence="1">
    <location>
        <begin position="221"/>
        <end position="240"/>
    </location>
</feature>
<dbReference type="Proteomes" id="UP000504603">
    <property type="component" value="Unplaced"/>
</dbReference>
<sequence length="362" mass="39817">MHHNDTSNLVLVSKPLTNSNYVSWSRSMTIALSIKNKLGFINGSLPKPAGDLLPVWIRNKHVVIAWFLNSVSKPISASLIFTNSTHEIWLDLKDRFQLQNGPQIFQLRRDLATLTQDQLSVTMYYTKLKALWDEYVSYRPGCTCGSCSCGGYRLVEKFVQFEHLMKFLMGLNESFAHIRAQILLMDPPPSIGKAFSLISQEEQQRVIPLFSTPSPAVGLAVNQSRSSSASNSGSRQRNSSCPYCTNCGIRGHTVDKCYRLHGFPSGYRSKGNQHSSTPSMTSSVSSTTSSSPASNSPSTAIVNSISQTSASSSLISPMTSDAFSQCHNILNMLQSQLNAAKTDSEASPYLAGKVHFQDDWQG</sequence>
<evidence type="ECO:0000313" key="4">
    <source>
        <dbReference type="Proteomes" id="UP000504603"/>
    </source>
</evidence>
<dbReference type="RefSeq" id="XP_022154973.1">
    <property type="nucleotide sequence ID" value="XM_022299281.1"/>
</dbReference>
<dbReference type="Pfam" id="PF14244">
    <property type="entry name" value="Retrotran_gag_3"/>
    <property type="match status" value="1"/>
</dbReference>
<feature type="domain" description="Retrotransposon gag" evidence="2">
    <location>
        <begin position="66"/>
        <end position="135"/>
    </location>
</feature>
<dbReference type="PANTHER" id="PTHR37610:SF81">
    <property type="entry name" value="RETROTRANSPOSON COPIA-LIKE N-TERMINAL DOMAIN-CONTAINING PROTEIN"/>
    <property type="match status" value="1"/>
</dbReference>
<dbReference type="AlphaFoldDB" id="A0A6J1DLQ9"/>
<dbReference type="InterPro" id="IPR029472">
    <property type="entry name" value="Copia-like_N"/>
</dbReference>
<feature type="compositionally biased region" description="Low complexity" evidence="1">
    <location>
        <begin position="275"/>
        <end position="300"/>
    </location>
</feature>
<feature type="compositionally biased region" description="Low complexity" evidence="1">
    <location>
        <begin position="222"/>
        <end position="240"/>
    </location>
</feature>
<dbReference type="OrthoDB" id="5544992at2759"/>
<organism evidence="4 5">
    <name type="scientific">Momordica charantia</name>
    <name type="common">Bitter gourd</name>
    <name type="synonym">Balsam pear</name>
    <dbReference type="NCBI Taxonomy" id="3673"/>
    <lineage>
        <taxon>Eukaryota</taxon>
        <taxon>Viridiplantae</taxon>
        <taxon>Streptophyta</taxon>
        <taxon>Embryophyta</taxon>
        <taxon>Tracheophyta</taxon>
        <taxon>Spermatophyta</taxon>
        <taxon>Magnoliopsida</taxon>
        <taxon>eudicotyledons</taxon>
        <taxon>Gunneridae</taxon>
        <taxon>Pentapetalae</taxon>
        <taxon>rosids</taxon>
        <taxon>fabids</taxon>
        <taxon>Cucurbitales</taxon>
        <taxon>Cucurbitaceae</taxon>
        <taxon>Momordiceae</taxon>
        <taxon>Momordica</taxon>
    </lineage>
</organism>
<evidence type="ECO:0000256" key="1">
    <source>
        <dbReference type="SAM" id="MobiDB-lite"/>
    </source>
</evidence>
<feature type="domain" description="Retrotransposon Copia-like N-terminal" evidence="3">
    <location>
        <begin position="2"/>
        <end position="49"/>
    </location>
</feature>
<dbReference type="InterPro" id="IPR005162">
    <property type="entry name" value="Retrotrans_gag_dom"/>
</dbReference>
<protein>
    <submittedName>
        <fullName evidence="5">Uncharacterized protein LOC111022117</fullName>
    </submittedName>
</protein>
<keyword evidence="4" id="KW-1185">Reference proteome</keyword>
<proteinExistence type="predicted"/>
<dbReference type="KEGG" id="mcha:111022117"/>
<dbReference type="PANTHER" id="PTHR37610">
    <property type="entry name" value="CCHC-TYPE DOMAIN-CONTAINING PROTEIN"/>
    <property type="match status" value="1"/>
</dbReference>
<dbReference type="GeneID" id="111022117"/>
<feature type="region of interest" description="Disordered" evidence="1">
    <location>
        <begin position="268"/>
        <end position="300"/>
    </location>
</feature>
<accession>A0A6J1DLQ9</accession>
<evidence type="ECO:0000259" key="3">
    <source>
        <dbReference type="Pfam" id="PF14244"/>
    </source>
</evidence>
<name>A0A6J1DLQ9_MOMCH</name>
<gene>
    <name evidence="5" type="primary">LOC111022117</name>
</gene>
<evidence type="ECO:0000313" key="5">
    <source>
        <dbReference type="RefSeq" id="XP_022154973.1"/>
    </source>
</evidence>
<evidence type="ECO:0000259" key="2">
    <source>
        <dbReference type="Pfam" id="PF03732"/>
    </source>
</evidence>